<proteinExistence type="predicted"/>
<dbReference type="Proteomes" id="UP001472677">
    <property type="component" value="Unassembled WGS sequence"/>
</dbReference>
<gene>
    <name evidence="1" type="ORF">V6N12_035436</name>
</gene>
<organism evidence="1 2">
    <name type="scientific">Hibiscus sabdariffa</name>
    <name type="common">roselle</name>
    <dbReference type="NCBI Taxonomy" id="183260"/>
    <lineage>
        <taxon>Eukaryota</taxon>
        <taxon>Viridiplantae</taxon>
        <taxon>Streptophyta</taxon>
        <taxon>Embryophyta</taxon>
        <taxon>Tracheophyta</taxon>
        <taxon>Spermatophyta</taxon>
        <taxon>Magnoliopsida</taxon>
        <taxon>eudicotyledons</taxon>
        <taxon>Gunneridae</taxon>
        <taxon>Pentapetalae</taxon>
        <taxon>rosids</taxon>
        <taxon>malvids</taxon>
        <taxon>Malvales</taxon>
        <taxon>Malvaceae</taxon>
        <taxon>Malvoideae</taxon>
        <taxon>Hibiscus</taxon>
    </lineage>
</organism>
<evidence type="ECO:0000313" key="1">
    <source>
        <dbReference type="EMBL" id="KAK8563286.1"/>
    </source>
</evidence>
<dbReference type="EMBL" id="JBBPBM010000011">
    <property type="protein sequence ID" value="KAK8563286.1"/>
    <property type="molecule type" value="Genomic_DNA"/>
</dbReference>
<comment type="caution">
    <text evidence="1">The sequence shown here is derived from an EMBL/GenBank/DDBJ whole genome shotgun (WGS) entry which is preliminary data.</text>
</comment>
<keyword evidence="2" id="KW-1185">Reference proteome</keyword>
<protein>
    <submittedName>
        <fullName evidence="1">Uncharacterized protein</fullName>
    </submittedName>
</protein>
<accession>A0ABR2EN15</accession>
<name>A0ABR2EN15_9ROSI</name>
<sequence length="98" mass="10941">MIPEVVIEGLSPELLKDIFRVEGSGDTKGYGMELALAITYHENCRATNPWPWAHQFTRLRRRGSMATKYVGLHNHITLTVGRGGAGQNFHLKGEEYGS</sequence>
<evidence type="ECO:0000313" key="2">
    <source>
        <dbReference type="Proteomes" id="UP001472677"/>
    </source>
</evidence>
<reference evidence="1 2" key="1">
    <citation type="journal article" date="2024" name="G3 (Bethesda)">
        <title>Genome assembly of Hibiscus sabdariffa L. provides insights into metabolisms of medicinal natural products.</title>
        <authorList>
            <person name="Kim T."/>
        </authorList>
    </citation>
    <scope>NUCLEOTIDE SEQUENCE [LARGE SCALE GENOMIC DNA]</scope>
    <source>
        <strain evidence="1">TK-2024</strain>
        <tissue evidence="1">Old leaves</tissue>
    </source>
</reference>